<reference evidence="2 3" key="1">
    <citation type="submission" date="2017-03" db="EMBL/GenBank/DDBJ databases">
        <title>Complete genome sequence of Candidatus 'Thiodictyon syntrophicum' sp. nov. strain Cad16T, a photolithoautotroph purple sulfur bacterium isolated from an alpine meromictic lake.</title>
        <authorList>
            <person name="Luedin S.M."/>
            <person name="Pothier J.F."/>
            <person name="Danza F."/>
            <person name="Storelli N."/>
            <person name="Wittwer M."/>
            <person name="Tonolla M."/>
        </authorList>
    </citation>
    <scope>NUCLEOTIDE SEQUENCE [LARGE SCALE GENOMIC DNA]</scope>
    <source>
        <strain evidence="2 3">Cad16T</strain>
    </source>
</reference>
<gene>
    <name evidence="2" type="ORF">THSYN_10625</name>
</gene>
<keyword evidence="1" id="KW-1133">Transmembrane helix</keyword>
<keyword evidence="3" id="KW-1185">Reference proteome</keyword>
<protein>
    <submittedName>
        <fullName evidence="2">Transcriptional regulator</fullName>
    </submittedName>
</protein>
<feature type="transmembrane region" description="Helical" evidence="1">
    <location>
        <begin position="60"/>
        <end position="81"/>
    </location>
</feature>
<keyword evidence="1" id="KW-0812">Transmembrane</keyword>
<dbReference type="PIRSF" id="PIRSF039032">
    <property type="entry name" value="HigB-2"/>
    <property type="match status" value="1"/>
</dbReference>
<sequence>MRTVAETDIFVKYAADLWADDERNEFIVWLASHPEAGDVIPGSGGCRKVRWSRPGTGKRGGARVIYFLAHNAAIWLLIVYAKSKFDNLPAAFLAKLRSEIEDAFRN</sequence>
<proteinExistence type="predicted"/>
<evidence type="ECO:0000313" key="2">
    <source>
        <dbReference type="EMBL" id="AUB81361.1"/>
    </source>
</evidence>
<dbReference type="EMBL" id="CP020370">
    <property type="protein sequence ID" value="AUB81361.1"/>
    <property type="molecule type" value="Genomic_DNA"/>
</dbReference>
<dbReference type="InterPro" id="IPR009387">
    <property type="entry name" value="HigB-2"/>
</dbReference>
<dbReference type="Proteomes" id="UP000232638">
    <property type="component" value="Chromosome"/>
</dbReference>
<dbReference type="KEGG" id="tsy:THSYN_10625"/>
<evidence type="ECO:0000256" key="1">
    <source>
        <dbReference type="SAM" id="Phobius"/>
    </source>
</evidence>
<accession>A0A2K8U8I4</accession>
<keyword evidence="1" id="KW-0472">Membrane</keyword>
<evidence type="ECO:0000313" key="3">
    <source>
        <dbReference type="Proteomes" id="UP000232638"/>
    </source>
</evidence>
<dbReference type="AlphaFoldDB" id="A0A2K8U8I4"/>
<name>A0A2K8U8I4_9GAMM</name>
<organism evidence="2 3">
    <name type="scientific">Candidatus Thiodictyon syntrophicum</name>
    <dbReference type="NCBI Taxonomy" id="1166950"/>
    <lineage>
        <taxon>Bacteria</taxon>
        <taxon>Pseudomonadati</taxon>
        <taxon>Pseudomonadota</taxon>
        <taxon>Gammaproteobacteria</taxon>
        <taxon>Chromatiales</taxon>
        <taxon>Chromatiaceae</taxon>
        <taxon>Thiodictyon</taxon>
    </lineage>
</organism>